<gene>
    <name evidence="1" type="ORF">OZSIB_3082</name>
</gene>
<accession>A0A367ZIR4</accession>
<proteinExistence type="predicted"/>
<organism evidence="1 2">
    <name type="scientific">Candidatus Ozemobacter sibiricus</name>
    <dbReference type="NCBI Taxonomy" id="2268124"/>
    <lineage>
        <taxon>Bacteria</taxon>
        <taxon>Candidatus Ozemobacteria</taxon>
        <taxon>Candidatus Ozemobacterales</taxon>
        <taxon>Candidatus Ozemobacteraceae</taxon>
        <taxon>Candidatus Ozemobacter</taxon>
    </lineage>
</organism>
<dbReference type="EMBL" id="QOQW01000034">
    <property type="protein sequence ID" value="RCK77271.1"/>
    <property type="molecule type" value="Genomic_DNA"/>
</dbReference>
<dbReference type="AlphaFoldDB" id="A0A367ZIR4"/>
<name>A0A367ZIR4_9BACT</name>
<reference evidence="1 2" key="1">
    <citation type="submission" date="2018-05" db="EMBL/GenBank/DDBJ databases">
        <title>A metagenomic window into the 2 km-deep terrestrial subsurface aquifer revealed taxonomically and functionally diverse microbial community comprising novel uncultured bacterial lineages.</title>
        <authorList>
            <person name="Kadnikov V.V."/>
            <person name="Mardanov A.V."/>
            <person name="Beletsky A.V."/>
            <person name="Banks D."/>
            <person name="Pimenov N.V."/>
            <person name="Frank Y.A."/>
            <person name="Karnachuk O.V."/>
            <person name="Ravin N.V."/>
        </authorList>
    </citation>
    <scope>NUCLEOTIDE SEQUENCE [LARGE SCALE GENOMIC DNA]</scope>
    <source>
        <strain evidence="1">BY5</strain>
    </source>
</reference>
<comment type="caution">
    <text evidence="1">The sequence shown here is derived from an EMBL/GenBank/DDBJ whole genome shotgun (WGS) entry which is preliminary data.</text>
</comment>
<protein>
    <submittedName>
        <fullName evidence="1">Uncharacterized protein</fullName>
    </submittedName>
</protein>
<evidence type="ECO:0000313" key="2">
    <source>
        <dbReference type="Proteomes" id="UP000252355"/>
    </source>
</evidence>
<evidence type="ECO:0000313" key="1">
    <source>
        <dbReference type="EMBL" id="RCK77271.1"/>
    </source>
</evidence>
<sequence>MFLLALAFLPIIGVMGTSIEGTQKDEEVITAVHLAQTLLNTALQFPFNELPAQAGGSGPTWTLGGATPFSYKSPSGNLTLRLGPLSEKRLTCTAELQITDLPVKFRVPVYSPPLKASDSNDPTRWGWADPPLELPKSELTNHYHRYLIIIRWNDSRRGPRFYSLASFKARLVD</sequence>
<dbReference type="Proteomes" id="UP000252355">
    <property type="component" value="Unassembled WGS sequence"/>
</dbReference>